<feature type="non-terminal residue" evidence="1">
    <location>
        <position position="1"/>
    </location>
</feature>
<accession>A0A813IDY4</accession>
<proteinExistence type="predicted"/>
<evidence type="ECO:0000313" key="2">
    <source>
        <dbReference type="Proteomes" id="UP000626109"/>
    </source>
</evidence>
<protein>
    <submittedName>
        <fullName evidence="1">Uncharacterized protein</fullName>
    </submittedName>
</protein>
<name>A0A813IDY4_POLGL</name>
<reference evidence="1" key="1">
    <citation type="submission" date="2021-02" db="EMBL/GenBank/DDBJ databases">
        <authorList>
            <person name="Dougan E. K."/>
            <person name="Rhodes N."/>
            <person name="Thang M."/>
            <person name="Chan C."/>
        </authorList>
    </citation>
    <scope>NUCLEOTIDE SEQUENCE</scope>
</reference>
<dbReference type="EMBL" id="CAJNNW010007244">
    <property type="protein sequence ID" value="CAE8649098.1"/>
    <property type="molecule type" value="Genomic_DNA"/>
</dbReference>
<comment type="caution">
    <text evidence="1">The sequence shown here is derived from an EMBL/GenBank/DDBJ whole genome shotgun (WGS) entry which is preliminary data.</text>
</comment>
<dbReference type="Proteomes" id="UP000626109">
    <property type="component" value="Unassembled WGS sequence"/>
</dbReference>
<evidence type="ECO:0000313" key="1">
    <source>
        <dbReference type="EMBL" id="CAE8649098.1"/>
    </source>
</evidence>
<dbReference type="AlphaFoldDB" id="A0A813IDY4"/>
<sequence>SSLVSLVALGEELSVVAAWVLAALVEMPLVVASLEEVALAEMPLVEVALVEVPQVSDRCRARCKTSSSPSERSSARAMLHRRHAIPVHDFVSHAVGNFCTAA</sequence>
<gene>
    <name evidence="1" type="ORF">PGLA2088_LOCUS7129</name>
</gene>
<organism evidence="1 2">
    <name type="scientific">Polarella glacialis</name>
    <name type="common">Dinoflagellate</name>
    <dbReference type="NCBI Taxonomy" id="89957"/>
    <lineage>
        <taxon>Eukaryota</taxon>
        <taxon>Sar</taxon>
        <taxon>Alveolata</taxon>
        <taxon>Dinophyceae</taxon>
        <taxon>Suessiales</taxon>
        <taxon>Suessiaceae</taxon>
        <taxon>Polarella</taxon>
    </lineage>
</organism>